<keyword evidence="7 10" id="KW-0472">Membrane</keyword>
<keyword evidence="16" id="KW-1185">Reference proteome</keyword>
<dbReference type="Proteomes" id="UP001139353">
    <property type="component" value="Unassembled WGS sequence"/>
</dbReference>
<sequence>MASIFRSRSKLTPLAAAVFALASSARADDAPAVQSVQITARSTADSAGVTGFSQPLSRTPIQADVIDPKTLADIGALSLSDLTRIDASITDSYNAVGYWTTFTVRGFQVDNQRNFRRDGLPINAETSLPLENKSDVEVLKGLSGMQSGTSAPGGIVNLVVKRPDVDLRSASLLWSQNGTYGVAADLSQRFGEQRQFGARLNLSATRLDPNYRDDKGHKQTASLATDWRIADGSLLELEFEHSLQSQPSVPAFSTFAGVVPDPHTIDPHINLNDQPWSLPVVLQGNTMSLRFTQALAPDWQVKVQALQQRLVSNDHLAFAYGLYDPTGTTCDPYCNTFGPNGQYSIWDFRSDDERRQTRDLDVSVDGKFTTGPLRHAATAGVLETTFTGRFNDEAYNIAGTGTSDGLTFVPPAPTPDVPNTNRTERSTELYLRDSIELPADWAAWVGVRHTRLHRATAQTASGDPTQDTDYRQSFTTPWVALSKQLTPQDMVYLSWGEGVESNVTPNLAIYKYPGQVQPSTLSRQWEAGFKHASGTDQWGLAAYDVEQPQYTDIAVDPAKDASPDNPLLHLRDGVVRSRGLEGEAQTRVGALTLRASAMLQHVRREGSSDPTVGAIPTNVPSRSVKLLADYAIAPVPGLSVLANMAYEGPREVFPDDSARIPGWTRYDLGARYTQSMGNSTLVWRAGVDNLFDRRAWREAPYQYEHAYLFPLEPRTFHASLEAKF</sequence>
<dbReference type="PROSITE" id="PS52016">
    <property type="entry name" value="TONB_DEPENDENT_REC_3"/>
    <property type="match status" value="1"/>
</dbReference>
<evidence type="ECO:0000256" key="8">
    <source>
        <dbReference type="ARBA" id="ARBA00023170"/>
    </source>
</evidence>
<dbReference type="InterPro" id="IPR039426">
    <property type="entry name" value="TonB-dep_rcpt-like"/>
</dbReference>
<keyword evidence="8 15" id="KW-0675">Receptor</keyword>
<dbReference type="Pfam" id="PF00593">
    <property type="entry name" value="TonB_dep_Rec_b-barrel"/>
    <property type="match status" value="1"/>
</dbReference>
<evidence type="ECO:0000256" key="11">
    <source>
        <dbReference type="RuleBase" id="RU003357"/>
    </source>
</evidence>
<dbReference type="GO" id="GO:0015344">
    <property type="term" value="F:siderophore uptake transmembrane transporter activity"/>
    <property type="evidence" value="ECO:0007669"/>
    <property type="project" value="TreeGrafter"/>
</dbReference>
<protein>
    <submittedName>
        <fullName evidence="15">TonB-dependent siderophore receptor</fullName>
    </submittedName>
</protein>
<evidence type="ECO:0000256" key="4">
    <source>
        <dbReference type="ARBA" id="ARBA00022452"/>
    </source>
</evidence>
<feature type="signal peptide" evidence="12">
    <location>
        <begin position="1"/>
        <end position="27"/>
    </location>
</feature>
<gene>
    <name evidence="15" type="ORF">LPC04_16090</name>
</gene>
<evidence type="ECO:0000313" key="15">
    <source>
        <dbReference type="EMBL" id="MCK9687228.1"/>
    </source>
</evidence>
<dbReference type="RefSeq" id="WP_275683269.1">
    <property type="nucleotide sequence ID" value="NZ_JAJLJH010000004.1"/>
</dbReference>
<keyword evidence="4 10" id="KW-1134">Transmembrane beta strand</keyword>
<evidence type="ECO:0000313" key="16">
    <source>
        <dbReference type="Proteomes" id="UP001139353"/>
    </source>
</evidence>
<feature type="domain" description="TonB-dependent receptor plug" evidence="14">
    <location>
        <begin position="56"/>
        <end position="155"/>
    </location>
</feature>
<keyword evidence="12" id="KW-0732">Signal</keyword>
<keyword evidence="9 10" id="KW-0998">Cell outer membrane</keyword>
<dbReference type="Gene3D" id="2.40.170.20">
    <property type="entry name" value="TonB-dependent receptor, beta-barrel domain"/>
    <property type="match status" value="1"/>
</dbReference>
<evidence type="ECO:0000256" key="2">
    <source>
        <dbReference type="ARBA" id="ARBA00009810"/>
    </source>
</evidence>
<evidence type="ECO:0000256" key="1">
    <source>
        <dbReference type="ARBA" id="ARBA00004571"/>
    </source>
</evidence>
<comment type="subcellular location">
    <subcellularLocation>
        <location evidence="1 10">Cell outer membrane</location>
        <topology evidence="1 10">Multi-pass membrane protein</topology>
    </subcellularLocation>
</comment>
<proteinExistence type="inferred from homology"/>
<evidence type="ECO:0000259" key="13">
    <source>
        <dbReference type="Pfam" id="PF00593"/>
    </source>
</evidence>
<reference evidence="15" key="1">
    <citation type="submission" date="2021-11" db="EMBL/GenBank/DDBJ databases">
        <title>BS-T2-15 a new species belonging to the Comamonadaceae family isolated from the soil of a French oak forest.</title>
        <authorList>
            <person name="Mieszkin S."/>
            <person name="Alain K."/>
        </authorList>
    </citation>
    <scope>NUCLEOTIDE SEQUENCE</scope>
    <source>
        <strain evidence="15">BS-T2-15</strain>
    </source>
</reference>
<dbReference type="SUPFAM" id="SSF56935">
    <property type="entry name" value="Porins"/>
    <property type="match status" value="1"/>
</dbReference>
<evidence type="ECO:0000256" key="12">
    <source>
        <dbReference type="SAM" id="SignalP"/>
    </source>
</evidence>
<dbReference type="EMBL" id="JAJLJH010000004">
    <property type="protein sequence ID" value="MCK9687228.1"/>
    <property type="molecule type" value="Genomic_DNA"/>
</dbReference>
<feature type="domain" description="TonB-dependent receptor-like beta-barrel" evidence="13">
    <location>
        <begin position="282"/>
        <end position="690"/>
    </location>
</feature>
<feature type="chain" id="PRO_5040897819" evidence="12">
    <location>
        <begin position="28"/>
        <end position="724"/>
    </location>
</feature>
<evidence type="ECO:0000256" key="7">
    <source>
        <dbReference type="ARBA" id="ARBA00023136"/>
    </source>
</evidence>
<dbReference type="InterPro" id="IPR037066">
    <property type="entry name" value="Plug_dom_sf"/>
</dbReference>
<dbReference type="PANTHER" id="PTHR32552:SF83">
    <property type="entry name" value="BLR3904 PROTEIN"/>
    <property type="match status" value="1"/>
</dbReference>
<dbReference type="AlphaFoldDB" id="A0A9X2C010"/>
<dbReference type="GO" id="GO:0038023">
    <property type="term" value="F:signaling receptor activity"/>
    <property type="evidence" value="ECO:0007669"/>
    <property type="project" value="InterPro"/>
</dbReference>
<dbReference type="GO" id="GO:0009279">
    <property type="term" value="C:cell outer membrane"/>
    <property type="evidence" value="ECO:0007669"/>
    <property type="project" value="UniProtKB-SubCell"/>
</dbReference>
<dbReference type="CDD" id="cd01347">
    <property type="entry name" value="ligand_gated_channel"/>
    <property type="match status" value="1"/>
</dbReference>
<evidence type="ECO:0000256" key="6">
    <source>
        <dbReference type="ARBA" id="ARBA00023077"/>
    </source>
</evidence>
<dbReference type="InterPro" id="IPR000531">
    <property type="entry name" value="Beta-barrel_TonB"/>
</dbReference>
<evidence type="ECO:0000256" key="10">
    <source>
        <dbReference type="PROSITE-ProRule" id="PRU01360"/>
    </source>
</evidence>
<keyword evidence="3 10" id="KW-0813">Transport</keyword>
<evidence type="ECO:0000256" key="3">
    <source>
        <dbReference type="ARBA" id="ARBA00022448"/>
    </source>
</evidence>
<dbReference type="NCBIfam" id="TIGR01783">
    <property type="entry name" value="TonB-siderophor"/>
    <property type="match status" value="1"/>
</dbReference>
<evidence type="ECO:0000256" key="5">
    <source>
        <dbReference type="ARBA" id="ARBA00022692"/>
    </source>
</evidence>
<dbReference type="PANTHER" id="PTHR32552">
    <property type="entry name" value="FERRICHROME IRON RECEPTOR-RELATED"/>
    <property type="match status" value="1"/>
</dbReference>
<accession>A0A9X2C010</accession>
<dbReference type="InterPro" id="IPR012910">
    <property type="entry name" value="Plug_dom"/>
</dbReference>
<organism evidence="15 16">
    <name type="scientific">Scleromatobacter humisilvae</name>
    <dbReference type="NCBI Taxonomy" id="2897159"/>
    <lineage>
        <taxon>Bacteria</taxon>
        <taxon>Pseudomonadati</taxon>
        <taxon>Pseudomonadota</taxon>
        <taxon>Betaproteobacteria</taxon>
        <taxon>Burkholderiales</taxon>
        <taxon>Sphaerotilaceae</taxon>
        <taxon>Scleromatobacter</taxon>
    </lineage>
</organism>
<keyword evidence="6 11" id="KW-0798">TonB box</keyword>
<name>A0A9X2C010_9BURK</name>
<comment type="caution">
    <text evidence="15">The sequence shown here is derived from an EMBL/GenBank/DDBJ whole genome shotgun (WGS) entry which is preliminary data.</text>
</comment>
<evidence type="ECO:0000256" key="9">
    <source>
        <dbReference type="ARBA" id="ARBA00023237"/>
    </source>
</evidence>
<keyword evidence="5 10" id="KW-0812">Transmembrane</keyword>
<comment type="similarity">
    <text evidence="2 10 11">Belongs to the TonB-dependent receptor family.</text>
</comment>
<evidence type="ECO:0000259" key="14">
    <source>
        <dbReference type="Pfam" id="PF07715"/>
    </source>
</evidence>
<dbReference type="Pfam" id="PF07715">
    <property type="entry name" value="Plug"/>
    <property type="match status" value="1"/>
</dbReference>
<dbReference type="InterPro" id="IPR036942">
    <property type="entry name" value="Beta-barrel_TonB_sf"/>
</dbReference>
<dbReference type="Gene3D" id="2.170.130.10">
    <property type="entry name" value="TonB-dependent receptor, plug domain"/>
    <property type="match status" value="1"/>
</dbReference>
<dbReference type="GO" id="GO:0015891">
    <property type="term" value="P:siderophore transport"/>
    <property type="evidence" value="ECO:0007669"/>
    <property type="project" value="InterPro"/>
</dbReference>
<dbReference type="InterPro" id="IPR010105">
    <property type="entry name" value="TonB_sidphr_rcpt"/>
</dbReference>